<dbReference type="Proteomes" id="UP000027331">
    <property type="component" value="Unassembled WGS sequence"/>
</dbReference>
<dbReference type="OrthoDB" id="9811076at2"/>
<reference evidence="10" key="3">
    <citation type="submission" date="2017-07" db="EMBL/GenBank/DDBJ databases">
        <authorList>
            <person name="Boucher Y."/>
            <person name="Orata F.D."/>
        </authorList>
    </citation>
    <scope>NUCLEOTIDE SEQUENCE [LARGE SCALE GENOMIC DNA]</scope>
    <source>
        <strain evidence="10">OYP9E10</strain>
    </source>
</reference>
<dbReference type="PANTHER" id="PTHR42954:SF2">
    <property type="entry name" value="FE(2+) TRANSPORT PROTEIN A"/>
    <property type="match status" value="1"/>
</dbReference>
<proteinExistence type="predicted"/>
<dbReference type="GeneID" id="94013261"/>
<reference evidence="8 9" key="2">
    <citation type="journal article" date="2015" name="Genome Biol. Evol.">
        <title>The Dynamics of Genetic Interactions between Vibrio metoecus and Vibrio cholerae, Two Close Relatives Co-Occurring in the Environment.</title>
        <authorList>
            <person name="Orata F.D."/>
            <person name="Kirchberger P.C."/>
            <person name="Meheust R."/>
            <person name="Barlow E.J."/>
            <person name="Tarr C.L."/>
            <person name="Boucher Y."/>
        </authorList>
    </citation>
    <scope>NUCLEOTIDE SEQUENCE [LARGE SCALE GENOMIC DNA]</scope>
    <source>
        <strain evidence="4 9">08-2459</strain>
        <strain evidence="5 8">YB5B04</strain>
    </source>
</reference>
<evidence type="ECO:0000313" key="8">
    <source>
        <dbReference type="Proteomes" id="UP000050491"/>
    </source>
</evidence>
<dbReference type="RefSeq" id="WP_000777867.1">
    <property type="nucleotide sequence ID" value="NZ_ACZT01000011.1"/>
</dbReference>
<evidence type="ECO:0000313" key="7">
    <source>
        <dbReference type="Proteomes" id="UP000027331"/>
    </source>
</evidence>
<dbReference type="GO" id="GO:0046914">
    <property type="term" value="F:transition metal ion binding"/>
    <property type="evidence" value="ECO:0007669"/>
    <property type="project" value="InterPro"/>
</dbReference>
<dbReference type="InterPro" id="IPR038157">
    <property type="entry name" value="FeoA_core_dom"/>
</dbReference>
<name>A0A067BHB8_VIBMT</name>
<evidence type="ECO:0000313" key="3">
    <source>
        <dbReference type="EMBL" id="KDO14157.1"/>
    </source>
</evidence>
<dbReference type="EMBL" id="JJMN01000048">
    <property type="protein sequence ID" value="KDO14157.1"/>
    <property type="molecule type" value="Genomic_DNA"/>
</dbReference>
<keyword evidence="1" id="KW-0408">Iron</keyword>
<dbReference type="Gene3D" id="2.30.30.90">
    <property type="match status" value="1"/>
</dbReference>
<dbReference type="PANTHER" id="PTHR42954">
    <property type="entry name" value="FE(2+) TRANSPORT PROTEIN A"/>
    <property type="match status" value="1"/>
</dbReference>
<dbReference type="EMBL" id="LBGP01000018">
    <property type="protein sequence ID" value="KQA99831.1"/>
    <property type="molecule type" value="Genomic_DNA"/>
</dbReference>
<evidence type="ECO:0000313" key="6">
    <source>
        <dbReference type="EMBL" id="PAR20954.1"/>
    </source>
</evidence>
<dbReference type="SUPFAM" id="SSF50037">
    <property type="entry name" value="C-terminal domain of transcriptional repressors"/>
    <property type="match status" value="1"/>
</dbReference>
<sequence>MKLSQLKAGERGVILALEGLSETVRKKLMVMGVLPNTEVVLVRRAPMGDPLQVEVRGVSIALRENIAASIEVEKAS</sequence>
<organism evidence="4 9">
    <name type="scientific">Vibrio metoecus</name>
    <dbReference type="NCBI Taxonomy" id="1481663"/>
    <lineage>
        <taxon>Bacteria</taxon>
        <taxon>Pseudomonadati</taxon>
        <taxon>Pseudomonadota</taxon>
        <taxon>Gammaproteobacteria</taxon>
        <taxon>Vibrionales</taxon>
        <taxon>Vibrionaceae</taxon>
        <taxon>Vibrio</taxon>
    </lineage>
</organism>
<dbReference type="EMBL" id="NMSH01000012">
    <property type="protein sequence ID" value="PAR20954.1"/>
    <property type="molecule type" value="Genomic_DNA"/>
</dbReference>
<dbReference type="Proteomes" id="UP000053724">
    <property type="component" value="Unassembled WGS sequence"/>
</dbReference>
<dbReference type="InterPro" id="IPR052713">
    <property type="entry name" value="FeoA"/>
</dbReference>
<dbReference type="Proteomes" id="UP000216173">
    <property type="component" value="Unassembled WGS sequence"/>
</dbReference>
<gene>
    <name evidence="4" type="ORF">AAY55_12020</name>
    <name evidence="6" type="ORF">CGU03_09285</name>
    <name evidence="3" type="ORF">DP83_09565</name>
    <name evidence="5" type="ORF">XV92_13720</name>
</gene>
<evidence type="ECO:0000313" key="5">
    <source>
        <dbReference type="EMBL" id="KQA99831.1"/>
    </source>
</evidence>
<accession>A0A067BHB8</accession>
<evidence type="ECO:0000313" key="10">
    <source>
        <dbReference type="Proteomes" id="UP000216173"/>
    </source>
</evidence>
<evidence type="ECO:0000256" key="1">
    <source>
        <dbReference type="ARBA" id="ARBA00023004"/>
    </source>
</evidence>
<evidence type="ECO:0000313" key="4">
    <source>
        <dbReference type="EMBL" id="KQA23272.1"/>
    </source>
</evidence>
<keyword evidence="7" id="KW-1185">Reference proteome</keyword>
<dbReference type="InterPro" id="IPR007167">
    <property type="entry name" value="Fe-transptr_FeoA-like"/>
</dbReference>
<dbReference type="InterPro" id="IPR008988">
    <property type="entry name" value="Transcriptional_repressor_C"/>
</dbReference>
<evidence type="ECO:0000259" key="2">
    <source>
        <dbReference type="SMART" id="SM00899"/>
    </source>
</evidence>
<feature type="domain" description="Ferrous iron transporter FeoA-like" evidence="2">
    <location>
        <begin position="1"/>
        <end position="74"/>
    </location>
</feature>
<dbReference type="SMART" id="SM00899">
    <property type="entry name" value="FeoA"/>
    <property type="match status" value="1"/>
</dbReference>
<comment type="caution">
    <text evidence="4">The sequence shown here is derived from an EMBL/GenBank/DDBJ whole genome shotgun (WGS) entry which is preliminary data.</text>
</comment>
<dbReference type="PATRIC" id="fig|1481663.10.peg.101"/>
<dbReference type="EMBL" id="LCUF01000014">
    <property type="protein sequence ID" value="KQA23272.1"/>
    <property type="molecule type" value="Genomic_DNA"/>
</dbReference>
<dbReference type="Proteomes" id="UP000050491">
    <property type="component" value="Unassembled WGS sequence"/>
</dbReference>
<protein>
    <submittedName>
        <fullName evidence="6">Ferrous iron transport protein A</fullName>
    </submittedName>
    <submittedName>
        <fullName evidence="4">Iron transporter FeoA</fullName>
    </submittedName>
</protein>
<reference evidence="6" key="4">
    <citation type="submission" date="2017-07" db="EMBL/GenBank/DDBJ databases">
        <authorList>
            <person name="Sun Z.S."/>
            <person name="Albrecht U."/>
            <person name="Echele G."/>
            <person name="Lee C.C."/>
        </authorList>
    </citation>
    <scope>NUCLEOTIDE SEQUENCE [LARGE SCALE GENOMIC DNA]</scope>
    <source>
        <strain evidence="6">OYP9E10</strain>
    </source>
</reference>
<dbReference type="AlphaFoldDB" id="A0A067BHB8"/>
<evidence type="ECO:0000313" key="9">
    <source>
        <dbReference type="Proteomes" id="UP000053724"/>
    </source>
</evidence>
<dbReference type="Pfam" id="PF04023">
    <property type="entry name" value="FeoA"/>
    <property type="match status" value="1"/>
</dbReference>
<reference evidence="3 7" key="1">
    <citation type="submission" date="2014-04" db="EMBL/GenBank/DDBJ databases">
        <title>Vibrio metecus sp. nov., a close relative of Vibrio cholerae isolated from coastal brackish ponds and clinical specimens.</title>
        <authorList>
            <person name="Kirchberger P.C."/>
            <person name="Turnsek M."/>
            <person name="Hunt D.E."/>
            <person name="Haley B.J."/>
            <person name="Colwell R."/>
            <person name="Polz M.F."/>
            <person name="Tarr C.L."/>
            <person name="Boucher Y."/>
        </authorList>
    </citation>
    <scope>NUCLEOTIDE SEQUENCE [LARGE SCALE GENOMIC DNA]</scope>
    <source>
        <strain evidence="3">OP3H</strain>
        <strain evidence="7">PPCK-2014</strain>
    </source>
</reference>